<comment type="caution">
    <text evidence="1">The sequence shown here is derived from an EMBL/GenBank/DDBJ whole genome shotgun (WGS) entry which is preliminary data.</text>
</comment>
<accession>S9PGA6</accession>
<sequence>MRMLGTIAVGMIALLGSSALADLPLVKQASAIFNTVQRPLFVTC</sequence>
<evidence type="ECO:0000313" key="2">
    <source>
        <dbReference type="Proteomes" id="UP000011682"/>
    </source>
</evidence>
<organism evidence="1 2">
    <name type="scientific">Cystobacter fuscus (strain ATCC 25194 / DSM 2262 / NBRC 100088 / M29)</name>
    <dbReference type="NCBI Taxonomy" id="1242864"/>
    <lineage>
        <taxon>Bacteria</taxon>
        <taxon>Pseudomonadati</taxon>
        <taxon>Myxococcota</taxon>
        <taxon>Myxococcia</taxon>
        <taxon>Myxococcales</taxon>
        <taxon>Cystobacterineae</taxon>
        <taxon>Archangiaceae</taxon>
        <taxon>Cystobacter</taxon>
    </lineage>
</organism>
<name>S9PGA6_CYSF2</name>
<keyword evidence="2" id="KW-1185">Reference proteome</keyword>
<dbReference type="RefSeq" id="WP_002626334.1">
    <property type="nucleotide sequence ID" value="NZ_ANAH02000008.1"/>
</dbReference>
<proteinExistence type="predicted"/>
<dbReference type="Proteomes" id="UP000011682">
    <property type="component" value="Unassembled WGS sequence"/>
</dbReference>
<dbReference type="EMBL" id="ANAH02000008">
    <property type="protein sequence ID" value="EPX62081.1"/>
    <property type="molecule type" value="Genomic_DNA"/>
</dbReference>
<evidence type="ECO:0000313" key="1">
    <source>
        <dbReference type="EMBL" id="EPX62081.1"/>
    </source>
</evidence>
<dbReference type="AlphaFoldDB" id="S9PGA6"/>
<reference evidence="1" key="1">
    <citation type="submission" date="2013-05" db="EMBL/GenBank/DDBJ databases">
        <title>Genome assembly of Cystobacter fuscus DSM 2262.</title>
        <authorList>
            <person name="Sharma G."/>
            <person name="Khatri I."/>
            <person name="Kaur C."/>
            <person name="Mayilraj S."/>
            <person name="Subramanian S."/>
        </authorList>
    </citation>
    <scope>NUCLEOTIDE SEQUENCE [LARGE SCALE GENOMIC DNA]</scope>
    <source>
        <strain evidence="1">DSM 2262</strain>
    </source>
</reference>
<protein>
    <submittedName>
        <fullName evidence="1">Uncharacterized protein</fullName>
    </submittedName>
</protein>
<gene>
    <name evidence="1" type="ORF">D187_009985</name>
</gene>